<proteinExistence type="predicted"/>
<organism evidence="1 2">
    <name type="scientific">Candidatus Chloroploca asiatica</name>
    <dbReference type="NCBI Taxonomy" id="1506545"/>
    <lineage>
        <taxon>Bacteria</taxon>
        <taxon>Bacillati</taxon>
        <taxon>Chloroflexota</taxon>
        <taxon>Chloroflexia</taxon>
        <taxon>Chloroflexales</taxon>
        <taxon>Chloroflexineae</taxon>
        <taxon>Oscillochloridaceae</taxon>
        <taxon>Candidatus Chloroploca</taxon>
    </lineage>
</organism>
<evidence type="ECO:0000313" key="2">
    <source>
        <dbReference type="Proteomes" id="UP000220922"/>
    </source>
</evidence>
<name>A0A2H3KHZ8_9CHLR</name>
<gene>
    <name evidence="1" type="ORF">A9Q02_18290</name>
</gene>
<dbReference type="EMBL" id="LYXE01000140">
    <property type="protein sequence ID" value="PDV97445.1"/>
    <property type="molecule type" value="Genomic_DNA"/>
</dbReference>
<accession>A0A2H3KHZ8</accession>
<sequence>MNQNLTEAAKPLEWGRVKGCRGKMRSGREDAARGPRIVGKKGVEVDQTHRRGLLNLGHTDLLAMVT</sequence>
<reference evidence="1 2" key="1">
    <citation type="submission" date="2016-05" db="EMBL/GenBank/DDBJ databases">
        <authorList>
            <person name="Lavstsen T."/>
            <person name="Jespersen J.S."/>
        </authorList>
    </citation>
    <scope>NUCLEOTIDE SEQUENCE [LARGE SCALE GENOMIC DNA]</scope>
    <source>
        <strain evidence="1 2">B7-9</strain>
    </source>
</reference>
<evidence type="ECO:0000313" key="1">
    <source>
        <dbReference type="EMBL" id="PDV97445.1"/>
    </source>
</evidence>
<dbReference type="AlphaFoldDB" id="A0A2H3KHZ8"/>
<keyword evidence="2" id="KW-1185">Reference proteome</keyword>
<dbReference type="Proteomes" id="UP000220922">
    <property type="component" value="Unassembled WGS sequence"/>
</dbReference>
<comment type="caution">
    <text evidence="1">The sequence shown here is derived from an EMBL/GenBank/DDBJ whole genome shotgun (WGS) entry which is preliminary data.</text>
</comment>
<protein>
    <submittedName>
        <fullName evidence="1">Uncharacterized protein</fullName>
    </submittedName>
</protein>